<evidence type="ECO:0000259" key="1">
    <source>
        <dbReference type="Pfam" id="PF12728"/>
    </source>
</evidence>
<organism evidence="2 3">
    <name type="scientific">Pedobacter lusitanus</name>
    <dbReference type="NCBI Taxonomy" id="1503925"/>
    <lineage>
        <taxon>Bacteria</taxon>
        <taxon>Pseudomonadati</taxon>
        <taxon>Bacteroidota</taxon>
        <taxon>Sphingobacteriia</taxon>
        <taxon>Sphingobacteriales</taxon>
        <taxon>Sphingobacteriaceae</taxon>
        <taxon>Pedobacter</taxon>
    </lineage>
</organism>
<dbReference type="SUPFAM" id="SSF46955">
    <property type="entry name" value="Putative DNA-binding domain"/>
    <property type="match status" value="1"/>
</dbReference>
<evidence type="ECO:0000313" key="3">
    <source>
        <dbReference type="Proteomes" id="UP000032049"/>
    </source>
</evidence>
<comment type="caution">
    <text evidence="2">The sequence shown here is derived from an EMBL/GenBank/DDBJ whole genome shotgun (WGS) entry which is preliminary data.</text>
</comment>
<dbReference type="STRING" id="1503925.TH53_16785"/>
<dbReference type="InterPro" id="IPR009061">
    <property type="entry name" value="DNA-bd_dom_put_sf"/>
</dbReference>
<dbReference type="RefSeq" id="WP_041883531.1">
    <property type="nucleotide sequence ID" value="NZ_CP157278.1"/>
</dbReference>
<protein>
    <recommendedName>
        <fullName evidence="1">Helix-turn-helix domain-containing protein</fullName>
    </recommendedName>
</protein>
<gene>
    <name evidence="2" type="ORF">TH53_16785</name>
</gene>
<name>A0A0D0F3J2_9SPHI</name>
<dbReference type="InterPro" id="IPR041657">
    <property type="entry name" value="HTH_17"/>
</dbReference>
<dbReference type="EMBL" id="JXRA01000073">
    <property type="protein sequence ID" value="KIO76128.1"/>
    <property type="molecule type" value="Genomic_DNA"/>
</dbReference>
<accession>A0A0D0F3J2</accession>
<reference evidence="2 3" key="1">
    <citation type="submission" date="2015-01" db="EMBL/GenBank/DDBJ databases">
        <title>Draft genome sequence of Pedobacter sp. NL19 isolated from sludge of an effluent treatment pond in an abandoned uranium mine.</title>
        <authorList>
            <person name="Santos T."/>
            <person name="Caetano T."/>
            <person name="Covas C."/>
            <person name="Cruz A."/>
            <person name="Mendo S."/>
        </authorList>
    </citation>
    <scope>NUCLEOTIDE SEQUENCE [LARGE SCALE GENOMIC DNA]</scope>
    <source>
        <strain evidence="2 3">NL19</strain>
    </source>
</reference>
<dbReference type="Gene3D" id="1.10.1660.10">
    <property type="match status" value="1"/>
</dbReference>
<dbReference type="Pfam" id="PF12728">
    <property type="entry name" value="HTH_17"/>
    <property type="match status" value="1"/>
</dbReference>
<keyword evidence="3" id="KW-1185">Reference proteome</keyword>
<proteinExistence type="predicted"/>
<dbReference type="OrthoDB" id="95460at2"/>
<feature type="domain" description="Helix-turn-helix" evidence="1">
    <location>
        <begin position="34"/>
        <end position="78"/>
    </location>
</feature>
<dbReference type="Proteomes" id="UP000032049">
    <property type="component" value="Unassembled WGS sequence"/>
</dbReference>
<sequence>MLEEINKKIDLLISLINQVVQLLGHGGALEEAIYLTLVETASMLKVTERTIRRWHTDGLIKAVYIGGSMHFSKKELLETIMINKLNKK</sequence>
<dbReference type="AlphaFoldDB" id="A0A0D0F3J2"/>
<evidence type="ECO:0000313" key="2">
    <source>
        <dbReference type="EMBL" id="KIO76128.1"/>
    </source>
</evidence>